<reference evidence="3 4" key="1">
    <citation type="journal article" date="2020" name="Front. Microbiol.">
        <title>Genetic Organization of the aprX-lipA2 Operon Affects the Proteolytic Potential of Pseudomonas Species in Milk.</title>
        <authorList>
            <person name="Maier C."/>
            <person name="Huptas C."/>
            <person name="von Neubeck M."/>
            <person name="Scherer S."/>
            <person name="Wenning M."/>
            <person name="Lucking G."/>
        </authorList>
    </citation>
    <scope>NUCLEOTIDE SEQUENCE [LARGE SCALE GENOMIC DNA]</scope>
    <source>
        <strain evidence="3 4">DSM 16272</strain>
    </source>
</reference>
<dbReference type="InterPro" id="IPR000073">
    <property type="entry name" value="AB_hydrolase_1"/>
</dbReference>
<keyword evidence="1 3" id="KW-0378">Hydrolase</keyword>
<comment type="caution">
    <text evidence="3">The sequence shown here is derived from an EMBL/GenBank/DDBJ whole genome shotgun (WGS) entry which is preliminary data.</text>
</comment>
<dbReference type="PANTHER" id="PTHR43798">
    <property type="entry name" value="MONOACYLGLYCEROL LIPASE"/>
    <property type="match status" value="1"/>
</dbReference>
<evidence type="ECO:0000313" key="4">
    <source>
        <dbReference type="Proteomes" id="UP000537729"/>
    </source>
</evidence>
<organism evidence="3 4">
    <name type="scientific">Pseudomonas veronii</name>
    <dbReference type="NCBI Taxonomy" id="76761"/>
    <lineage>
        <taxon>Bacteria</taxon>
        <taxon>Pseudomonadati</taxon>
        <taxon>Pseudomonadota</taxon>
        <taxon>Gammaproteobacteria</taxon>
        <taxon>Pseudomonadales</taxon>
        <taxon>Pseudomonadaceae</taxon>
        <taxon>Pseudomonas</taxon>
    </lineage>
</organism>
<proteinExistence type="predicted"/>
<dbReference type="SUPFAM" id="SSF53474">
    <property type="entry name" value="alpha/beta-Hydrolases"/>
    <property type="match status" value="1"/>
</dbReference>
<accession>A0A7Y1F7U2</accession>
<dbReference type="Pfam" id="PF00561">
    <property type="entry name" value="Abhydrolase_1"/>
    <property type="match status" value="1"/>
</dbReference>
<dbReference type="RefSeq" id="WP_169883855.1">
    <property type="nucleotide sequence ID" value="NZ_CP142041.1"/>
</dbReference>
<dbReference type="PRINTS" id="PR00412">
    <property type="entry name" value="EPOXHYDRLASE"/>
</dbReference>
<dbReference type="Gene3D" id="3.40.50.1820">
    <property type="entry name" value="alpha/beta hydrolase"/>
    <property type="match status" value="1"/>
</dbReference>
<evidence type="ECO:0000259" key="2">
    <source>
        <dbReference type="Pfam" id="PF00561"/>
    </source>
</evidence>
<name>A0A7Y1F7U2_PSEVE</name>
<dbReference type="InterPro" id="IPR029058">
    <property type="entry name" value="AB_hydrolase_fold"/>
</dbReference>
<dbReference type="GO" id="GO:0016020">
    <property type="term" value="C:membrane"/>
    <property type="evidence" value="ECO:0007669"/>
    <property type="project" value="TreeGrafter"/>
</dbReference>
<dbReference type="Proteomes" id="UP000537729">
    <property type="component" value="Unassembled WGS sequence"/>
</dbReference>
<dbReference type="InterPro" id="IPR050266">
    <property type="entry name" value="AB_hydrolase_sf"/>
</dbReference>
<gene>
    <name evidence="3" type="ORF">HBO38_05405</name>
</gene>
<dbReference type="EMBL" id="JAAQWG010000005">
    <property type="protein sequence ID" value="NMY07899.1"/>
    <property type="molecule type" value="Genomic_DNA"/>
</dbReference>
<dbReference type="InterPro" id="IPR000639">
    <property type="entry name" value="Epox_hydrolase-like"/>
</dbReference>
<dbReference type="PRINTS" id="PR00111">
    <property type="entry name" value="ABHYDROLASE"/>
</dbReference>
<dbReference type="PANTHER" id="PTHR43798:SF31">
    <property type="entry name" value="AB HYDROLASE SUPERFAMILY PROTEIN YCLE"/>
    <property type="match status" value="1"/>
</dbReference>
<evidence type="ECO:0000256" key="1">
    <source>
        <dbReference type="ARBA" id="ARBA00022801"/>
    </source>
</evidence>
<protein>
    <submittedName>
        <fullName evidence="3">Alpha/beta fold hydrolase</fullName>
    </submittedName>
</protein>
<dbReference type="GO" id="GO:0016787">
    <property type="term" value="F:hydrolase activity"/>
    <property type="evidence" value="ECO:0007669"/>
    <property type="project" value="UniProtKB-KW"/>
</dbReference>
<feature type="domain" description="AB hydrolase-1" evidence="2">
    <location>
        <begin position="33"/>
        <end position="265"/>
    </location>
</feature>
<dbReference type="AlphaFoldDB" id="A0A7Y1F7U2"/>
<evidence type="ECO:0000313" key="3">
    <source>
        <dbReference type="EMBL" id="NMY07899.1"/>
    </source>
</evidence>
<sequence length="285" mass="31387">MTAHSQAASPEMANRIQIGECTLNYHDQGEGDVILLIHGSGPGVTGWANWRGVIPSLSQRARVIAPDMLGFGYTHCPSQWKLEPAIWVQSLIGLLDALEIKQVSIVGNSFGGAIALALAKAFPQRVKRLVLMGAAGLSFPITDGLDKVWGYQPSLQAMRGLMEVFAYDHSLINDDLVSMRYQASIRDDVQSRFAQLFPAPRQQGVEMLALAEEDLRALPHPTLLIHGREDKVIPLELSERMLRLIPHSQMHVFGECGHWVQIEKAQAFNRLLVDFLVDPPANAGA</sequence>